<keyword evidence="1" id="KW-0805">Transcription regulation</keyword>
<dbReference type="InterPro" id="IPR011990">
    <property type="entry name" value="TPR-like_helical_dom_sf"/>
</dbReference>
<dbReference type="Pfam" id="PF13191">
    <property type="entry name" value="AAA_16"/>
    <property type="match status" value="1"/>
</dbReference>
<evidence type="ECO:0000313" key="6">
    <source>
        <dbReference type="Proteomes" id="UP001596087"/>
    </source>
</evidence>
<dbReference type="InterPro" id="IPR059106">
    <property type="entry name" value="WHD_MalT"/>
</dbReference>
<sequence length="916" mass="97826">MSSSVPATKLHLPRPRRALVPRARLTGRLPGASGPRPRLVLVAAPAGFGKTTLVAQWLEGDPPATVGWVSLDATDDDLRRFLTLLVAAVRVAAPDGSGVGEEAAALLDTDRGIPVDAVLVSLLDDLDALPGPVVLVLDDYHVVTTPAVHEAVGFFVDNLPPQVTLAMTTRADPPLPLARMRARGELIEVRASDLRFTGPEATAFLNEVMGLGLEPPQVDALEDRTEGWAAGLQLAALSVGRGPGGGPDVGKLIEGFAGSHRLVLDYLLEEVLDRLPDEVRAFLLDTSVLEELSGPLCDALTGRADGQQALEELERANLFVVPLDDHRRWWRYHHLFADALRSRSAAQDPGRVRRLHRAAARWYAAEDRLVDAYPHALAADDPELSADLLELALPGLRTRREDRTLGDWLRAVPDDVLRRRPLLAVGFAWTRLSAGDLDGLDAWLDVADAGLVTGTGAAAVATPGGPVAQRARERELSGLPAMVEVYRASVAQARGDTGGTVAHARRAFDLAGPDDHFPRGASAGFLGLAAWADGDLVTAVATFTEAVSSLRAAGNRADELGATVVLAEMWRARGRPDEARRLLEAALAAAENQPGPPLTTLGDLHVALADVLREQGDLGAAEHHLTVAEALGERASLPENRYRWHTASAWWLRARGDLDGAVAALDAAGSRYVPGFFPDVRPIAAQRARVQVARGDLPAVRDWADEHAGSLDDVPSYLHEYDALTLARLVVAQHPAGDDGLDRVERLTGAVLAVAEAAGRGGSTLDALVVRVLAHHRRGDDRAALQDLDRALALGVPVGHRRLFLDEGEPMSALLHRAAARPGEPAADLAAQVLTATIVPVAPEPSAATRGLVEGLSERELEVLRLLATDLAGPEIARQLYVSVNTFRTHTKNIFTKLGVNTRRAAVREAQERGLL</sequence>
<protein>
    <submittedName>
        <fullName evidence="5">LuxR C-terminal-related transcriptional regulator</fullName>
    </submittedName>
</protein>
<dbReference type="PROSITE" id="PS50043">
    <property type="entry name" value="HTH_LUXR_2"/>
    <property type="match status" value="1"/>
</dbReference>
<organism evidence="5 6">
    <name type="scientific">Nocardioides taihuensis</name>
    <dbReference type="NCBI Taxonomy" id="1835606"/>
    <lineage>
        <taxon>Bacteria</taxon>
        <taxon>Bacillati</taxon>
        <taxon>Actinomycetota</taxon>
        <taxon>Actinomycetes</taxon>
        <taxon>Propionibacteriales</taxon>
        <taxon>Nocardioidaceae</taxon>
        <taxon>Nocardioides</taxon>
    </lineage>
</organism>
<dbReference type="InterPro" id="IPR041617">
    <property type="entry name" value="TPR_MalT"/>
</dbReference>
<proteinExistence type="predicted"/>
<dbReference type="Pfam" id="PF00196">
    <property type="entry name" value="GerE"/>
    <property type="match status" value="1"/>
</dbReference>
<keyword evidence="2" id="KW-0238">DNA-binding</keyword>
<name>A0ABW0BE46_9ACTN</name>
<dbReference type="Pfam" id="PF25873">
    <property type="entry name" value="WHD_MalT"/>
    <property type="match status" value="1"/>
</dbReference>
<reference evidence="6" key="1">
    <citation type="journal article" date="2019" name="Int. J. Syst. Evol. Microbiol.">
        <title>The Global Catalogue of Microorganisms (GCM) 10K type strain sequencing project: providing services to taxonomists for standard genome sequencing and annotation.</title>
        <authorList>
            <consortium name="The Broad Institute Genomics Platform"/>
            <consortium name="The Broad Institute Genome Sequencing Center for Infectious Disease"/>
            <person name="Wu L."/>
            <person name="Ma J."/>
        </authorList>
    </citation>
    <scope>NUCLEOTIDE SEQUENCE [LARGE SCALE GENOMIC DNA]</scope>
    <source>
        <strain evidence="6">DFY41</strain>
    </source>
</reference>
<keyword evidence="3" id="KW-0804">Transcription</keyword>
<dbReference type="PANTHER" id="PTHR43214:SF41">
    <property type="entry name" value="NITRATE_NITRITE RESPONSE REGULATOR PROTEIN NARP"/>
    <property type="match status" value="1"/>
</dbReference>
<gene>
    <name evidence="5" type="ORF">ACFPGP_01055</name>
</gene>
<dbReference type="CDD" id="cd06170">
    <property type="entry name" value="LuxR_C_like"/>
    <property type="match status" value="1"/>
</dbReference>
<dbReference type="EMBL" id="JBHSKD010000002">
    <property type="protein sequence ID" value="MFC5175237.1"/>
    <property type="molecule type" value="Genomic_DNA"/>
</dbReference>
<evidence type="ECO:0000256" key="1">
    <source>
        <dbReference type="ARBA" id="ARBA00023015"/>
    </source>
</evidence>
<dbReference type="SUPFAM" id="SSF48452">
    <property type="entry name" value="TPR-like"/>
    <property type="match status" value="1"/>
</dbReference>
<dbReference type="InterPro" id="IPR027417">
    <property type="entry name" value="P-loop_NTPase"/>
</dbReference>
<dbReference type="SUPFAM" id="SSF46894">
    <property type="entry name" value="C-terminal effector domain of the bipartite response regulators"/>
    <property type="match status" value="1"/>
</dbReference>
<dbReference type="Proteomes" id="UP001596087">
    <property type="component" value="Unassembled WGS sequence"/>
</dbReference>
<dbReference type="PANTHER" id="PTHR43214">
    <property type="entry name" value="TWO-COMPONENT RESPONSE REGULATOR"/>
    <property type="match status" value="1"/>
</dbReference>
<dbReference type="InterPro" id="IPR041664">
    <property type="entry name" value="AAA_16"/>
</dbReference>
<dbReference type="Gene3D" id="3.40.50.300">
    <property type="entry name" value="P-loop containing nucleotide triphosphate hydrolases"/>
    <property type="match status" value="1"/>
</dbReference>
<keyword evidence="6" id="KW-1185">Reference proteome</keyword>
<evidence type="ECO:0000256" key="2">
    <source>
        <dbReference type="ARBA" id="ARBA00023125"/>
    </source>
</evidence>
<dbReference type="SMART" id="SM00421">
    <property type="entry name" value="HTH_LUXR"/>
    <property type="match status" value="1"/>
</dbReference>
<dbReference type="Pfam" id="PF17874">
    <property type="entry name" value="TPR_MalT"/>
    <property type="match status" value="1"/>
</dbReference>
<dbReference type="Gene3D" id="1.10.10.10">
    <property type="entry name" value="Winged helix-like DNA-binding domain superfamily/Winged helix DNA-binding domain"/>
    <property type="match status" value="1"/>
</dbReference>
<dbReference type="InterPro" id="IPR000792">
    <property type="entry name" value="Tscrpt_reg_LuxR_C"/>
</dbReference>
<evidence type="ECO:0000259" key="4">
    <source>
        <dbReference type="PROSITE" id="PS50043"/>
    </source>
</evidence>
<evidence type="ECO:0000313" key="5">
    <source>
        <dbReference type="EMBL" id="MFC5175237.1"/>
    </source>
</evidence>
<dbReference type="InterPro" id="IPR039420">
    <property type="entry name" value="WalR-like"/>
</dbReference>
<dbReference type="PRINTS" id="PR00038">
    <property type="entry name" value="HTHLUXR"/>
</dbReference>
<dbReference type="InterPro" id="IPR016032">
    <property type="entry name" value="Sig_transdc_resp-reg_C-effctor"/>
</dbReference>
<dbReference type="SUPFAM" id="SSF52540">
    <property type="entry name" value="P-loop containing nucleoside triphosphate hydrolases"/>
    <property type="match status" value="1"/>
</dbReference>
<feature type="domain" description="HTH luxR-type" evidence="4">
    <location>
        <begin position="849"/>
        <end position="914"/>
    </location>
</feature>
<dbReference type="Gene3D" id="1.25.40.10">
    <property type="entry name" value="Tetratricopeptide repeat domain"/>
    <property type="match status" value="1"/>
</dbReference>
<dbReference type="InterPro" id="IPR036388">
    <property type="entry name" value="WH-like_DNA-bd_sf"/>
</dbReference>
<evidence type="ECO:0000256" key="3">
    <source>
        <dbReference type="ARBA" id="ARBA00023163"/>
    </source>
</evidence>
<dbReference type="RefSeq" id="WP_378585681.1">
    <property type="nucleotide sequence ID" value="NZ_JBHSKD010000002.1"/>
</dbReference>
<comment type="caution">
    <text evidence="5">The sequence shown here is derived from an EMBL/GenBank/DDBJ whole genome shotgun (WGS) entry which is preliminary data.</text>
</comment>
<accession>A0ABW0BE46</accession>